<dbReference type="InterPro" id="IPR002491">
    <property type="entry name" value="ABC_transptr_periplasmic_BD"/>
</dbReference>
<dbReference type="SUPFAM" id="SSF53807">
    <property type="entry name" value="Helical backbone' metal receptor"/>
    <property type="match status" value="1"/>
</dbReference>
<dbReference type="PANTHER" id="PTHR30532:SF1">
    <property type="entry name" value="IRON(3+)-HYDROXAMATE-BINDING PROTEIN FHUD"/>
    <property type="match status" value="1"/>
</dbReference>
<evidence type="ECO:0000256" key="1">
    <source>
        <dbReference type="ARBA" id="ARBA00004196"/>
    </source>
</evidence>
<dbReference type="PANTHER" id="PTHR30532">
    <property type="entry name" value="IRON III DICITRATE-BINDING PERIPLASMIC PROTEIN"/>
    <property type="match status" value="1"/>
</dbReference>
<evidence type="ECO:0000259" key="6">
    <source>
        <dbReference type="PROSITE" id="PS50983"/>
    </source>
</evidence>
<dbReference type="CDD" id="cd01146">
    <property type="entry name" value="FhuD"/>
    <property type="match status" value="1"/>
</dbReference>
<dbReference type="Gene3D" id="3.40.50.1980">
    <property type="entry name" value="Nitrogenase molybdenum iron protein domain"/>
    <property type="match status" value="2"/>
</dbReference>
<dbReference type="Proteomes" id="UP000460650">
    <property type="component" value="Unassembled WGS sequence"/>
</dbReference>
<evidence type="ECO:0000256" key="5">
    <source>
        <dbReference type="ARBA" id="ARBA00022729"/>
    </source>
</evidence>
<comment type="subcellular location">
    <subcellularLocation>
        <location evidence="1">Cell envelope</location>
    </subcellularLocation>
</comment>
<name>A0A7V7VX68_9HYPH</name>
<evidence type="ECO:0000256" key="3">
    <source>
        <dbReference type="ARBA" id="ARBA00022448"/>
    </source>
</evidence>
<reference evidence="7 8" key="1">
    <citation type="submission" date="2019-09" db="EMBL/GenBank/DDBJ databases">
        <title>Taxonomic organization of the family Brucellaceae based on a phylogenomic approach.</title>
        <authorList>
            <person name="Leclercq S."/>
            <person name="Cloeckaert A."/>
            <person name="Zygmunt M.S."/>
        </authorList>
    </citation>
    <scope>NUCLEOTIDE SEQUENCE [LARGE SCALE GENOMIC DNA]</scope>
    <source>
        <strain evidence="7 8">TA93</strain>
    </source>
</reference>
<proteinExistence type="inferred from homology"/>
<keyword evidence="4" id="KW-0410">Iron transport</keyword>
<evidence type="ECO:0000313" key="8">
    <source>
        <dbReference type="Proteomes" id="UP000460650"/>
    </source>
</evidence>
<protein>
    <submittedName>
        <fullName evidence="7">ABC transporter substrate-binding protein</fullName>
    </submittedName>
</protein>
<dbReference type="PRINTS" id="PR01715">
    <property type="entry name" value="FERRIBNDNGPP"/>
</dbReference>
<dbReference type="EMBL" id="WBVY01000002">
    <property type="protein sequence ID" value="KAB2658504.1"/>
    <property type="molecule type" value="Genomic_DNA"/>
</dbReference>
<keyword evidence="5" id="KW-0732">Signal</keyword>
<accession>A0A7V7VX68</accession>
<feature type="domain" description="Fe/B12 periplasmic-binding" evidence="6">
    <location>
        <begin position="14"/>
        <end position="274"/>
    </location>
</feature>
<dbReference type="GO" id="GO:1901678">
    <property type="term" value="P:iron coordination entity transport"/>
    <property type="evidence" value="ECO:0007669"/>
    <property type="project" value="UniProtKB-ARBA"/>
</dbReference>
<keyword evidence="4" id="KW-0408">Iron</keyword>
<gene>
    <name evidence="7" type="ORF">F9K94_07765</name>
</gene>
<keyword evidence="4" id="KW-0406">Ion transport</keyword>
<sequence length="276" mass="30457">MAATIRPARASTPRFAVIDWAMLETALAIGAVPEAATELVQYRKMALEPQPPASVVDLGLRGAPNLELLHIIAPELIVSSSFYEYQRASFERVAPVFSMPVFTPGQSPLPLLQDATLHLGRRLGREPEAQALITSCEEESAEARRRFSGLSNRKIFLISLGDSRHFRAFGSDSLFGNMLQQLDLENAWSGSTDYSAAAPVGLEQLVREPEASIIVIGPTDTETLMRLPQNALWNALPAVRDNRVIYLPALDHFGGLPTARQFLRLLTQYWPEHARG</sequence>
<evidence type="ECO:0000313" key="7">
    <source>
        <dbReference type="EMBL" id="KAB2658504.1"/>
    </source>
</evidence>
<evidence type="ECO:0000256" key="2">
    <source>
        <dbReference type="ARBA" id="ARBA00008814"/>
    </source>
</evidence>
<dbReference type="GO" id="GO:0030288">
    <property type="term" value="C:outer membrane-bounded periplasmic space"/>
    <property type="evidence" value="ECO:0007669"/>
    <property type="project" value="TreeGrafter"/>
</dbReference>
<comment type="caution">
    <text evidence="7">The sequence shown here is derived from an EMBL/GenBank/DDBJ whole genome shotgun (WGS) entry which is preliminary data.</text>
</comment>
<keyword evidence="3" id="KW-0813">Transport</keyword>
<dbReference type="Pfam" id="PF01497">
    <property type="entry name" value="Peripla_BP_2"/>
    <property type="match status" value="1"/>
</dbReference>
<organism evidence="7 8">
    <name type="scientific">Brucella tritici</name>
    <dbReference type="NCBI Taxonomy" id="94626"/>
    <lineage>
        <taxon>Bacteria</taxon>
        <taxon>Pseudomonadati</taxon>
        <taxon>Pseudomonadota</taxon>
        <taxon>Alphaproteobacteria</taxon>
        <taxon>Hyphomicrobiales</taxon>
        <taxon>Brucellaceae</taxon>
        <taxon>Brucella/Ochrobactrum group</taxon>
        <taxon>Brucella</taxon>
    </lineage>
</organism>
<dbReference type="PROSITE" id="PS50983">
    <property type="entry name" value="FE_B12_PBP"/>
    <property type="match status" value="1"/>
</dbReference>
<comment type="similarity">
    <text evidence="2">Belongs to the bacterial solute-binding protein 8 family.</text>
</comment>
<dbReference type="AlphaFoldDB" id="A0A7V7VX68"/>
<evidence type="ECO:0000256" key="4">
    <source>
        <dbReference type="ARBA" id="ARBA00022496"/>
    </source>
</evidence>
<dbReference type="InterPro" id="IPR051313">
    <property type="entry name" value="Bact_iron-sidero_bind"/>
</dbReference>